<accession>C2CHH9</accession>
<proteinExistence type="predicted"/>
<organism evidence="1 2">
    <name type="scientific">Anaerococcus tetradius ATCC 35098</name>
    <dbReference type="NCBI Taxonomy" id="525255"/>
    <lineage>
        <taxon>Bacteria</taxon>
        <taxon>Bacillati</taxon>
        <taxon>Bacillota</taxon>
        <taxon>Tissierellia</taxon>
        <taxon>Tissierellales</taxon>
        <taxon>Peptoniphilaceae</taxon>
        <taxon>Anaerococcus</taxon>
    </lineage>
</organism>
<evidence type="ECO:0000313" key="2">
    <source>
        <dbReference type="Proteomes" id="UP000003744"/>
    </source>
</evidence>
<dbReference type="Proteomes" id="UP000003744">
    <property type="component" value="Unassembled WGS sequence"/>
</dbReference>
<comment type="caution">
    <text evidence="1">The sequence shown here is derived from an EMBL/GenBank/DDBJ whole genome shotgun (WGS) entry which is preliminary data.</text>
</comment>
<sequence>MAHSAILAQEEEAEVGTFLEKGLTDTYYKGMYDEYINKNPD</sequence>
<gene>
    <name evidence="1" type="ORF">HMPREF0077_0939</name>
</gene>
<name>C2CHH9_9FIRM</name>
<dbReference type="RefSeq" id="WP_004837051.1">
    <property type="nucleotide sequence ID" value="NZ_GG666297.1"/>
</dbReference>
<dbReference type="HOGENOM" id="CLU_3264877_0_0_9"/>
<protein>
    <submittedName>
        <fullName evidence="1">Uncharacterized protein</fullName>
    </submittedName>
</protein>
<reference evidence="1 2" key="1">
    <citation type="submission" date="2009-01" db="EMBL/GenBank/DDBJ databases">
        <authorList>
            <person name="Qin X."/>
            <person name="Bachman B."/>
            <person name="Battles P."/>
            <person name="Bell A."/>
            <person name="Bess C."/>
            <person name="Bickham C."/>
            <person name="Chaboub L."/>
            <person name="Chen D."/>
            <person name="Coyle M."/>
            <person name="Deiros D.R."/>
            <person name="Dinh H."/>
            <person name="Forbes L."/>
            <person name="Fowler G."/>
            <person name="Francisco L."/>
            <person name="Fu Q."/>
            <person name="Gubbala S."/>
            <person name="Hale W."/>
            <person name="Han Y."/>
            <person name="Hemphill L."/>
            <person name="Highlander S.K."/>
            <person name="Hirani K."/>
            <person name="Hogues M."/>
            <person name="Jackson L."/>
            <person name="Jakkamsetti A."/>
            <person name="Javaid M."/>
            <person name="Jiang H."/>
            <person name="Korchina V."/>
            <person name="Kovar C."/>
            <person name="Lara F."/>
            <person name="Lee S."/>
            <person name="Mata R."/>
            <person name="Mathew T."/>
            <person name="Moen C."/>
            <person name="Morales K."/>
            <person name="Munidasa M."/>
            <person name="Nazareth L."/>
            <person name="Ngo R."/>
            <person name="Nguyen L."/>
            <person name="Okwuonu G."/>
            <person name="Ongeri F."/>
            <person name="Patil S."/>
            <person name="Petrosino J."/>
            <person name="Pham C."/>
            <person name="Pham P."/>
            <person name="Pu L.-L."/>
            <person name="Puazo M."/>
            <person name="Raj R."/>
            <person name="Reid J."/>
            <person name="Rouhana J."/>
            <person name="Saada N."/>
            <person name="Shang Y."/>
            <person name="Simmons D."/>
            <person name="Thornton R."/>
            <person name="Warren J."/>
            <person name="Weissenberger G."/>
            <person name="Zhang J."/>
            <person name="Zhang L."/>
            <person name="Zhou C."/>
            <person name="Zhu D."/>
            <person name="Muzny D."/>
            <person name="Worley K."/>
            <person name="Gibbs R."/>
        </authorList>
    </citation>
    <scope>NUCLEOTIDE SEQUENCE [LARGE SCALE GENOMIC DNA]</scope>
    <source>
        <strain evidence="1 2">ATCC 35098</strain>
    </source>
</reference>
<evidence type="ECO:0000313" key="1">
    <source>
        <dbReference type="EMBL" id="EEI82934.1"/>
    </source>
</evidence>
<dbReference type="AlphaFoldDB" id="C2CHH9"/>
<dbReference type="EMBL" id="ACGC01000049">
    <property type="protein sequence ID" value="EEI82934.1"/>
    <property type="molecule type" value="Genomic_DNA"/>
</dbReference>